<organism evidence="2">
    <name type="scientific">Schistosoma mansoni</name>
    <name type="common">Blood fluke</name>
    <dbReference type="NCBI Taxonomy" id="6183"/>
    <lineage>
        <taxon>Eukaryota</taxon>
        <taxon>Metazoa</taxon>
        <taxon>Spiralia</taxon>
        <taxon>Lophotrochozoa</taxon>
        <taxon>Platyhelminthes</taxon>
        <taxon>Trematoda</taxon>
        <taxon>Digenea</taxon>
        <taxon>Strigeidida</taxon>
        <taxon>Schistosomatoidea</taxon>
        <taxon>Schistosomatidae</taxon>
        <taxon>Schistosoma</taxon>
    </lineage>
</organism>
<feature type="region of interest" description="Disordered" evidence="1">
    <location>
        <begin position="31"/>
        <end position="52"/>
    </location>
</feature>
<dbReference type="InParanoid" id="A0A3Q0KM17"/>
<reference evidence="2" key="1">
    <citation type="submission" date="2018-12" db="UniProtKB">
        <authorList>
            <consortium name="WormBaseParasite"/>
        </authorList>
    </citation>
    <scope>IDENTIFICATION</scope>
    <source>
        <strain evidence="2">Puerto Rican</strain>
    </source>
</reference>
<name>A0A3Q0KM17_SCHMA</name>
<evidence type="ECO:0000313" key="2">
    <source>
        <dbReference type="WBParaSite" id="Smp_132390.1"/>
    </source>
</evidence>
<proteinExistence type="predicted"/>
<accession>A0A3Q0KM17</accession>
<dbReference type="WBParaSite" id="Smp_132390.1">
    <property type="protein sequence ID" value="Smp_132390.1"/>
    <property type="gene ID" value="Smp_132390"/>
</dbReference>
<protein>
    <submittedName>
        <fullName evidence="2">Uncharacterized protein</fullName>
    </submittedName>
</protein>
<evidence type="ECO:0000256" key="1">
    <source>
        <dbReference type="SAM" id="MobiDB-lite"/>
    </source>
</evidence>
<sequence length="254" mass="28337">MAGSIDFKPVNVSGRTISLYRNGFSSPSQICSPAPVRSGKTPVSPDPISETCSSISPEYSDEENRRFVIGDVNISRRRHSKRRPHLNVQSTNCNATITTASELLNNSSNCEHTETSQRSIRHSNSLSVGFVLRKECDLSNGRLPRFIRIEQDKEDDEFLSRMHARPLSIAVDSISQLDLYTAKLTDDYSKSTLRPSSTLYIDDNEFDHEKQTTSGESKILYSKNISNNDSPNSHTATNEIIFVKSNQISSSEVS</sequence>
<dbReference type="AlphaFoldDB" id="A0A3Q0KM17"/>